<keyword evidence="2" id="KW-1185">Reference proteome</keyword>
<reference evidence="2" key="1">
    <citation type="journal article" date="2016" name="Nat. Biotechnol.">
        <title>Sequencing wild and cultivated cassava and related species reveals extensive interspecific hybridization and genetic diversity.</title>
        <authorList>
            <person name="Bredeson J.V."/>
            <person name="Lyons J.B."/>
            <person name="Prochnik S.E."/>
            <person name="Wu G.A."/>
            <person name="Ha C.M."/>
            <person name="Edsinger-Gonzales E."/>
            <person name="Grimwood J."/>
            <person name="Schmutz J."/>
            <person name="Rabbi I.Y."/>
            <person name="Egesi C."/>
            <person name="Nauluvula P."/>
            <person name="Lebot V."/>
            <person name="Ndunguru J."/>
            <person name="Mkamilo G."/>
            <person name="Bart R.S."/>
            <person name="Setter T.L."/>
            <person name="Gleadow R.M."/>
            <person name="Kulakow P."/>
            <person name="Ferguson M.E."/>
            <person name="Rounsley S."/>
            <person name="Rokhsar D.S."/>
        </authorList>
    </citation>
    <scope>NUCLEOTIDE SEQUENCE [LARGE SCALE GENOMIC DNA]</scope>
    <source>
        <strain evidence="2">cv. AM560-2</strain>
    </source>
</reference>
<dbReference type="EMBL" id="CM004392">
    <property type="protein sequence ID" value="KAG8653060.1"/>
    <property type="molecule type" value="Genomic_DNA"/>
</dbReference>
<organism evidence="1 2">
    <name type="scientific">Manihot esculenta</name>
    <name type="common">Cassava</name>
    <name type="synonym">Jatropha manihot</name>
    <dbReference type="NCBI Taxonomy" id="3983"/>
    <lineage>
        <taxon>Eukaryota</taxon>
        <taxon>Viridiplantae</taxon>
        <taxon>Streptophyta</taxon>
        <taxon>Embryophyta</taxon>
        <taxon>Tracheophyta</taxon>
        <taxon>Spermatophyta</taxon>
        <taxon>Magnoliopsida</taxon>
        <taxon>eudicotyledons</taxon>
        <taxon>Gunneridae</taxon>
        <taxon>Pentapetalae</taxon>
        <taxon>rosids</taxon>
        <taxon>fabids</taxon>
        <taxon>Malpighiales</taxon>
        <taxon>Euphorbiaceae</taxon>
        <taxon>Crotonoideae</taxon>
        <taxon>Manihoteae</taxon>
        <taxon>Manihot</taxon>
    </lineage>
</organism>
<accession>A0ACB7HM55</accession>
<protein>
    <submittedName>
        <fullName evidence="1">Uncharacterized protein</fullName>
    </submittedName>
</protein>
<proteinExistence type="predicted"/>
<evidence type="ECO:0000313" key="1">
    <source>
        <dbReference type="EMBL" id="KAG8653060.1"/>
    </source>
</evidence>
<name>A0ACB7HM55_MANES</name>
<evidence type="ECO:0000313" key="2">
    <source>
        <dbReference type="Proteomes" id="UP000091857"/>
    </source>
</evidence>
<sequence>MEGTNSEAKFSVTSIHQSVFKTHSNPQAFSAASPSSASTSSSSSFGHCNSRLPSQSLAYVNSPADGITASASVDVSDRDLFKASNRSKALDIPFLDSFPPGYRFSPFDEELIVHYLDNKVANRPLPKNKIMEVDLYSYNPEDLAVEYRHCGEKEWYFFTPRDKKYPNGSRPRRAARNGFWKATGADKCIKHGNKVVGYRKALVFYTRTIHESKKTNWIMHEYRVSNAPPRTKTSANDMRLDDWVLCRIYKKEGKGNTKNRQSNEEQSPQQLDAAAANVAMGVENESEAPGYTNTLGEYQQHVPMQMQEFPPSFSHVPPLDNNLAMNNYGGHNQAMFGALNYQQGSFVEPKYVSYGAYNIYGADMAPPMLEPIQMVPANQNVFTSRYLNENGCELKARSSEDHICLF</sequence>
<gene>
    <name evidence="1" type="ORF">MANES_06G163000v8</name>
</gene>
<dbReference type="Proteomes" id="UP000091857">
    <property type="component" value="Chromosome 6"/>
</dbReference>
<comment type="caution">
    <text evidence="1">The sequence shown here is derived from an EMBL/GenBank/DDBJ whole genome shotgun (WGS) entry which is preliminary data.</text>
</comment>